<dbReference type="SMART" id="SM00981">
    <property type="entry name" value="THUMP"/>
    <property type="match status" value="1"/>
</dbReference>
<feature type="domain" description="THUMP" evidence="13">
    <location>
        <begin position="61"/>
        <end position="165"/>
    </location>
</feature>
<dbReference type="NCBIfam" id="TIGR04271">
    <property type="entry name" value="ThiI_C_thiazole"/>
    <property type="match status" value="1"/>
</dbReference>
<dbReference type="InterPro" id="IPR014729">
    <property type="entry name" value="Rossmann-like_a/b/a_fold"/>
</dbReference>
<name>A0A9Q6Z1K5_HISSO</name>
<dbReference type="Gene3D" id="3.40.250.10">
    <property type="entry name" value="Rhodanese-like domain"/>
    <property type="match status" value="1"/>
</dbReference>
<protein>
    <recommendedName>
        <fullName evidence="11">tRNA sulfurtransferase</fullName>
        <ecNumber evidence="11">2.8.1.4</ecNumber>
    </recommendedName>
    <alternativeName>
        <fullName evidence="11">Sulfur carrier protein ThiS sulfurtransferase</fullName>
    </alternativeName>
    <alternativeName>
        <fullName evidence="11">Thiamine biosynthesis protein ThiI</fullName>
    </alternativeName>
    <alternativeName>
        <fullName evidence="11">tRNA 4-thiouridine synthase</fullName>
    </alternativeName>
</protein>
<evidence type="ECO:0000259" key="12">
    <source>
        <dbReference type="PROSITE" id="PS50206"/>
    </source>
</evidence>
<evidence type="ECO:0000256" key="9">
    <source>
        <dbReference type="ARBA" id="ARBA00023157"/>
    </source>
</evidence>
<evidence type="ECO:0000256" key="10">
    <source>
        <dbReference type="ARBA" id="ARBA00023284"/>
    </source>
</evidence>
<dbReference type="PANTHER" id="PTHR43209">
    <property type="entry name" value="TRNA SULFURTRANSFERASE"/>
    <property type="match status" value="1"/>
</dbReference>
<dbReference type="InterPro" id="IPR054173">
    <property type="entry name" value="ThiI_fer"/>
</dbReference>
<keyword evidence="9 11" id="KW-1015">Disulfide bond</keyword>
<keyword evidence="7 11" id="KW-0694">RNA-binding</keyword>
<keyword evidence="8 11" id="KW-0784">Thiamine biosynthesis</keyword>
<dbReference type="InterPro" id="IPR036873">
    <property type="entry name" value="Rhodanese-like_dom_sf"/>
</dbReference>
<dbReference type="GO" id="GO:0000049">
    <property type="term" value="F:tRNA binding"/>
    <property type="evidence" value="ECO:0007669"/>
    <property type="project" value="UniProtKB-UniRule"/>
</dbReference>
<keyword evidence="5 11" id="KW-0547">Nucleotide-binding</keyword>
<dbReference type="GO" id="GO:0009229">
    <property type="term" value="P:thiamine diphosphate biosynthetic process"/>
    <property type="evidence" value="ECO:0007669"/>
    <property type="project" value="UniProtKB-UniRule"/>
</dbReference>
<comment type="catalytic activity">
    <reaction evidence="11">
        <text>[ThiS sulfur-carrier protein]-C-terminal Gly-Gly-AMP + S-sulfanyl-L-cysteinyl-[cysteine desulfurase] + AH2 = [ThiS sulfur-carrier protein]-C-terminal-Gly-aminoethanethioate + L-cysteinyl-[cysteine desulfurase] + A + AMP + 2 H(+)</text>
        <dbReference type="Rhea" id="RHEA:43340"/>
        <dbReference type="Rhea" id="RHEA-COMP:12157"/>
        <dbReference type="Rhea" id="RHEA-COMP:12158"/>
        <dbReference type="Rhea" id="RHEA-COMP:12910"/>
        <dbReference type="Rhea" id="RHEA-COMP:19908"/>
        <dbReference type="ChEBI" id="CHEBI:13193"/>
        <dbReference type="ChEBI" id="CHEBI:15378"/>
        <dbReference type="ChEBI" id="CHEBI:17499"/>
        <dbReference type="ChEBI" id="CHEBI:29950"/>
        <dbReference type="ChEBI" id="CHEBI:61963"/>
        <dbReference type="ChEBI" id="CHEBI:90618"/>
        <dbReference type="ChEBI" id="CHEBI:232372"/>
        <dbReference type="ChEBI" id="CHEBI:456215"/>
    </reaction>
</comment>
<evidence type="ECO:0000256" key="6">
    <source>
        <dbReference type="ARBA" id="ARBA00022840"/>
    </source>
</evidence>
<accession>A0A9Q6Z1K5</accession>
<evidence type="ECO:0000313" key="14">
    <source>
        <dbReference type="EMBL" id="QQF83293.1"/>
    </source>
</evidence>
<dbReference type="GO" id="GO:0140741">
    <property type="term" value="F:tRNA-uracil-4 sulfurtransferase activity"/>
    <property type="evidence" value="ECO:0007669"/>
    <property type="project" value="UniProtKB-EC"/>
</dbReference>
<comment type="catalytic activity">
    <reaction evidence="11">
        <text>[ThiI sulfur-carrier protein]-S-sulfanyl-L-cysteine + a uridine in tRNA + 2 reduced [2Fe-2S]-[ferredoxin] + ATP + H(+) = [ThiI sulfur-carrier protein]-L-cysteine + a 4-thiouridine in tRNA + 2 oxidized [2Fe-2S]-[ferredoxin] + AMP + diphosphate</text>
        <dbReference type="Rhea" id="RHEA:24176"/>
        <dbReference type="Rhea" id="RHEA-COMP:10000"/>
        <dbReference type="Rhea" id="RHEA-COMP:10001"/>
        <dbReference type="Rhea" id="RHEA-COMP:13337"/>
        <dbReference type="Rhea" id="RHEA-COMP:13338"/>
        <dbReference type="Rhea" id="RHEA-COMP:13339"/>
        <dbReference type="Rhea" id="RHEA-COMP:13340"/>
        <dbReference type="ChEBI" id="CHEBI:15378"/>
        <dbReference type="ChEBI" id="CHEBI:29950"/>
        <dbReference type="ChEBI" id="CHEBI:30616"/>
        <dbReference type="ChEBI" id="CHEBI:33019"/>
        <dbReference type="ChEBI" id="CHEBI:33737"/>
        <dbReference type="ChEBI" id="CHEBI:33738"/>
        <dbReference type="ChEBI" id="CHEBI:61963"/>
        <dbReference type="ChEBI" id="CHEBI:65315"/>
        <dbReference type="ChEBI" id="CHEBI:136798"/>
        <dbReference type="ChEBI" id="CHEBI:456215"/>
        <dbReference type="EC" id="2.8.1.4"/>
    </reaction>
</comment>
<dbReference type="Gene3D" id="3.40.50.620">
    <property type="entry name" value="HUPs"/>
    <property type="match status" value="1"/>
</dbReference>
<proteinExistence type="inferred from homology"/>
<dbReference type="CDD" id="cd11716">
    <property type="entry name" value="THUMP_ThiI"/>
    <property type="match status" value="1"/>
</dbReference>
<comment type="pathway">
    <text evidence="11">Cofactor biosynthesis; thiamine diphosphate biosynthesis.</text>
</comment>
<dbReference type="InterPro" id="IPR049961">
    <property type="entry name" value="ThiI_N"/>
</dbReference>
<gene>
    <name evidence="11 14" type="primary">thiI</name>
    <name evidence="14" type="ORF">JFL49_05200</name>
</gene>
<feature type="domain" description="Rhodanese" evidence="12">
    <location>
        <begin position="404"/>
        <end position="484"/>
    </location>
</feature>
<evidence type="ECO:0000256" key="5">
    <source>
        <dbReference type="ARBA" id="ARBA00022741"/>
    </source>
</evidence>
<dbReference type="GO" id="GO:0002937">
    <property type="term" value="P:tRNA 4-thiouridine biosynthesis"/>
    <property type="evidence" value="ECO:0007669"/>
    <property type="project" value="TreeGrafter"/>
</dbReference>
<evidence type="ECO:0000256" key="2">
    <source>
        <dbReference type="ARBA" id="ARBA00022490"/>
    </source>
</evidence>
<dbReference type="InterPro" id="IPR050102">
    <property type="entry name" value="tRNA_sulfurtransferase_ThiI"/>
</dbReference>
<dbReference type="SUPFAM" id="SSF52402">
    <property type="entry name" value="Adenine nucleotide alpha hydrolases-like"/>
    <property type="match status" value="1"/>
</dbReference>
<dbReference type="EC" id="2.8.1.4" evidence="11"/>
<evidence type="ECO:0000259" key="13">
    <source>
        <dbReference type="PROSITE" id="PS51165"/>
    </source>
</evidence>
<keyword evidence="15" id="KW-1185">Reference proteome</keyword>
<evidence type="ECO:0000313" key="15">
    <source>
        <dbReference type="Proteomes" id="UP000595373"/>
    </source>
</evidence>
<dbReference type="Proteomes" id="UP000595373">
    <property type="component" value="Chromosome"/>
</dbReference>
<dbReference type="SUPFAM" id="SSF52821">
    <property type="entry name" value="Rhodanese/Cell cycle control phosphatase"/>
    <property type="match status" value="1"/>
</dbReference>
<evidence type="ECO:0000256" key="3">
    <source>
        <dbReference type="ARBA" id="ARBA00022555"/>
    </source>
</evidence>
<sequence>MKFIIKLFPEIMIKSESVRKRFVKILTGNIRNVLNKYDDTVAVVKHWDYIEVRSKNIENRTLLVELLGRIPGIHHFLEVEEKPFVTLHDIFEQTLSDVATQIENKTFCVRVKRKGKHDFSSLDAERYIGGGLNQAVASAKVQLSKPDVTVRIDIENDKMMLIKARHQGIGGYPIGTQEDVLSLISGGFDSGVSSYMLIRRGSRVHYCFFNLGGATHEIGVKQMAYHIWKRFSGSHKVRFVAINFEQVVAEILEKVDNGQMGVVLKRMMVRAASKVAQRFGIQAIVTGEALGQVSSQTLTNLRLIDEVAESLVLRPLITHDKEQIIAKAKEIGTEDIAKSMPEFCGVISKSPTIKAVKEKIEQEESYFDFSVLESAVKNAQYLDIRQIAEQTKKEVFEVDEITVLSANDVILDIRSPEEVDDKPLEISGQNIILMPFYKLSSHFAELDQSKNYVLYCERGVMSKLQALYLREKGFDNVKVLNKIS</sequence>
<feature type="binding site" evidence="11">
    <location>
        <position position="287"/>
    </location>
    <ligand>
        <name>ATP</name>
        <dbReference type="ChEBI" id="CHEBI:30616"/>
    </ligand>
</feature>
<dbReference type="Pfam" id="PF22025">
    <property type="entry name" value="ThiI_fer"/>
    <property type="match status" value="1"/>
</dbReference>
<feature type="disulfide bond" description="Redox-active" evidence="11">
    <location>
        <begin position="344"/>
        <end position="456"/>
    </location>
</feature>
<feature type="binding site" evidence="11">
    <location>
        <begin position="183"/>
        <end position="184"/>
    </location>
    <ligand>
        <name>ATP</name>
        <dbReference type="ChEBI" id="CHEBI:30616"/>
    </ligand>
</feature>
<evidence type="ECO:0000256" key="8">
    <source>
        <dbReference type="ARBA" id="ARBA00022977"/>
    </source>
</evidence>
<dbReference type="PROSITE" id="PS50206">
    <property type="entry name" value="RHODANESE_3"/>
    <property type="match status" value="1"/>
</dbReference>
<dbReference type="InterPro" id="IPR001763">
    <property type="entry name" value="Rhodanese-like_dom"/>
</dbReference>
<dbReference type="OrthoDB" id="9773948at2"/>
<keyword evidence="3 11" id="KW-0820">tRNA-binding</keyword>
<keyword evidence="4 11" id="KW-0808">Transferase</keyword>
<dbReference type="GO" id="GO:0009228">
    <property type="term" value="P:thiamine biosynthetic process"/>
    <property type="evidence" value="ECO:0007669"/>
    <property type="project" value="UniProtKB-KW"/>
</dbReference>
<dbReference type="InterPro" id="IPR020536">
    <property type="entry name" value="ThiI_AANH"/>
</dbReference>
<comment type="caution">
    <text evidence="11">Lacks conserved residue(s) required for the propagation of feature annotation.</text>
</comment>
<keyword evidence="2 11" id="KW-0963">Cytoplasm</keyword>
<evidence type="ECO:0000256" key="11">
    <source>
        <dbReference type="HAMAP-Rule" id="MF_00021"/>
    </source>
</evidence>
<evidence type="ECO:0000256" key="4">
    <source>
        <dbReference type="ARBA" id="ARBA00022679"/>
    </source>
</evidence>
<organism evidence="14 15">
    <name type="scientific">Histophilus somni</name>
    <name type="common">Haemophilus somnus</name>
    <dbReference type="NCBI Taxonomy" id="731"/>
    <lineage>
        <taxon>Bacteria</taxon>
        <taxon>Pseudomonadati</taxon>
        <taxon>Pseudomonadota</taxon>
        <taxon>Gammaproteobacteria</taxon>
        <taxon>Pasteurellales</taxon>
        <taxon>Pasteurellaceae</taxon>
        <taxon>Histophilus</taxon>
    </lineage>
</organism>
<dbReference type="Pfam" id="PF02926">
    <property type="entry name" value="THUMP"/>
    <property type="match status" value="1"/>
</dbReference>
<dbReference type="InterPro" id="IPR049962">
    <property type="entry name" value="THUMP_ThiI"/>
</dbReference>
<dbReference type="CDD" id="cd00158">
    <property type="entry name" value="RHOD"/>
    <property type="match status" value="1"/>
</dbReference>
<dbReference type="RefSeq" id="WP_075293892.1">
    <property type="nucleotide sequence ID" value="NZ_CP018802.1"/>
</dbReference>
<dbReference type="EMBL" id="CP066558">
    <property type="protein sequence ID" value="QQF83293.1"/>
    <property type="molecule type" value="Genomic_DNA"/>
</dbReference>
<keyword evidence="6 11" id="KW-0067">ATP-binding</keyword>
<dbReference type="PANTHER" id="PTHR43209:SF1">
    <property type="entry name" value="TRNA SULFURTRANSFERASE"/>
    <property type="match status" value="1"/>
</dbReference>
<comment type="function">
    <text evidence="11">Catalyzes the ATP-dependent transfer of a sulfur to tRNA to produce 4-thiouridine in position 8 of tRNAs, which functions as a near-UV photosensor. Also catalyzes the transfer of sulfur to the sulfur carrier protein ThiS, forming ThiS-thiocarboxylate. This is a step in the synthesis of thiazole, in the thiamine biosynthesis pathway. The sulfur is donated as persulfide by IscS.</text>
</comment>
<dbReference type="PROSITE" id="PS51165">
    <property type="entry name" value="THUMP"/>
    <property type="match status" value="1"/>
</dbReference>
<dbReference type="GO" id="GO:0052837">
    <property type="term" value="P:thiazole biosynthetic process"/>
    <property type="evidence" value="ECO:0007669"/>
    <property type="project" value="InterPro"/>
</dbReference>
<dbReference type="FunFam" id="3.30.2130.30:FF:000002">
    <property type="entry name" value="tRNA sulfurtransferase"/>
    <property type="match status" value="1"/>
</dbReference>
<evidence type="ECO:0000256" key="1">
    <source>
        <dbReference type="ARBA" id="ARBA00004496"/>
    </source>
</evidence>
<comment type="subcellular location">
    <subcellularLocation>
        <location evidence="1 11">Cytoplasm</location>
    </subcellularLocation>
</comment>
<feature type="binding site" evidence="11">
    <location>
        <position position="296"/>
    </location>
    <ligand>
        <name>ATP</name>
        <dbReference type="ChEBI" id="CHEBI:30616"/>
    </ligand>
</feature>
<dbReference type="GO" id="GO:0005524">
    <property type="term" value="F:ATP binding"/>
    <property type="evidence" value="ECO:0007669"/>
    <property type="project" value="UniProtKB-UniRule"/>
</dbReference>
<dbReference type="SUPFAM" id="SSF143437">
    <property type="entry name" value="THUMP domain-like"/>
    <property type="match status" value="1"/>
</dbReference>
<dbReference type="InterPro" id="IPR004114">
    <property type="entry name" value="THUMP_dom"/>
</dbReference>
<comment type="similarity">
    <text evidence="11">Belongs to the ThiI family.</text>
</comment>
<reference evidence="14 15" key="1">
    <citation type="submission" date="2020-12" db="EMBL/GenBank/DDBJ databases">
        <title>ASc-MMNZ-VFA-070.</title>
        <authorList>
            <person name="Schryvers A."/>
            <person name="Mostafa Nazari M."/>
            <person name="Farshchi Andisi V."/>
            <person name="Timsit E."/>
            <person name="Walter Morck D."/>
        </authorList>
    </citation>
    <scope>NUCLEOTIDE SEQUENCE [LARGE SCALE GENOMIC DNA]</scope>
    <source>
        <strain evidence="14 15">ASc-MMNZ-VFA-070</strain>
    </source>
</reference>
<evidence type="ECO:0000256" key="7">
    <source>
        <dbReference type="ARBA" id="ARBA00022884"/>
    </source>
</evidence>
<dbReference type="CDD" id="cd01712">
    <property type="entry name" value="PPase_ThiI"/>
    <property type="match status" value="1"/>
</dbReference>
<dbReference type="NCBIfam" id="TIGR00342">
    <property type="entry name" value="tRNA uracil 4-sulfurtransferase ThiI"/>
    <property type="match status" value="1"/>
</dbReference>
<dbReference type="InterPro" id="IPR003720">
    <property type="entry name" value="tRNA_STrfase"/>
</dbReference>
<feature type="binding site" evidence="11">
    <location>
        <position position="265"/>
    </location>
    <ligand>
        <name>ATP</name>
        <dbReference type="ChEBI" id="CHEBI:30616"/>
    </ligand>
</feature>
<dbReference type="Pfam" id="PF02568">
    <property type="entry name" value="ThiI"/>
    <property type="match status" value="1"/>
</dbReference>
<keyword evidence="10 11" id="KW-0676">Redox-active center</keyword>
<dbReference type="InterPro" id="IPR026340">
    <property type="entry name" value="THII_Thiazole_biosynth_dom"/>
</dbReference>
<dbReference type="GO" id="GO:0005829">
    <property type="term" value="C:cytosol"/>
    <property type="evidence" value="ECO:0007669"/>
    <property type="project" value="TreeGrafter"/>
</dbReference>
<dbReference type="GO" id="GO:0004810">
    <property type="term" value="F:CCA tRNA nucleotidyltransferase activity"/>
    <property type="evidence" value="ECO:0007669"/>
    <property type="project" value="InterPro"/>
</dbReference>
<dbReference type="Gene3D" id="3.30.2130.30">
    <property type="match status" value="1"/>
</dbReference>
<dbReference type="HAMAP" id="MF_00021">
    <property type="entry name" value="ThiI"/>
    <property type="match status" value="1"/>
</dbReference>
<feature type="active site" description="Cysteine persulfide intermediate" evidence="11">
    <location>
        <position position="456"/>
    </location>
</feature>
<dbReference type="FunFam" id="3.40.50.620:FF:000029">
    <property type="entry name" value="tRNA sulfurtransferase"/>
    <property type="match status" value="1"/>
</dbReference>
<dbReference type="AlphaFoldDB" id="A0A9Q6Z1K5"/>
<dbReference type="Pfam" id="PF00581">
    <property type="entry name" value="Rhodanese"/>
    <property type="match status" value="1"/>
</dbReference>